<proteinExistence type="predicted"/>
<evidence type="ECO:0000313" key="1">
    <source>
        <dbReference type="EMBL" id="GBP05251.1"/>
    </source>
</evidence>
<evidence type="ECO:0000313" key="2">
    <source>
        <dbReference type="Proteomes" id="UP000299102"/>
    </source>
</evidence>
<accession>A0A4C1SW45</accession>
<dbReference type="AlphaFoldDB" id="A0A4C1SW45"/>
<gene>
    <name evidence="1" type="ORF">EVAR_101342_1</name>
</gene>
<sequence>MTVKGRLQRPPIIRIGGDSVRTVSAATVLGLVLDEHLSFAQHAQSIGRGRRKLRQGVQGVGRIVGVRYPSLKTIYATYLTTLTYAAGCWYERANLHVVRSALLKHSSQL</sequence>
<organism evidence="1 2">
    <name type="scientific">Eumeta variegata</name>
    <name type="common">Bagworm moth</name>
    <name type="synonym">Eumeta japonica</name>
    <dbReference type="NCBI Taxonomy" id="151549"/>
    <lineage>
        <taxon>Eukaryota</taxon>
        <taxon>Metazoa</taxon>
        <taxon>Ecdysozoa</taxon>
        <taxon>Arthropoda</taxon>
        <taxon>Hexapoda</taxon>
        <taxon>Insecta</taxon>
        <taxon>Pterygota</taxon>
        <taxon>Neoptera</taxon>
        <taxon>Endopterygota</taxon>
        <taxon>Lepidoptera</taxon>
        <taxon>Glossata</taxon>
        <taxon>Ditrysia</taxon>
        <taxon>Tineoidea</taxon>
        <taxon>Psychidae</taxon>
        <taxon>Oiketicinae</taxon>
        <taxon>Eumeta</taxon>
    </lineage>
</organism>
<protein>
    <submittedName>
        <fullName evidence="1">Uncharacterized protein</fullName>
    </submittedName>
</protein>
<comment type="caution">
    <text evidence="1">The sequence shown here is derived from an EMBL/GenBank/DDBJ whole genome shotgun (WGS) entry which is preliminary data.</text>
</comment>
<dbReference type="OrthoDB" id="7382669at2759"/>
<dbReference type="Proteomes" id="UP000299102">
    <property type="component" value="Unassembled WGS sequence"/>
</dbReference>
<dbReference type="EMBL" id="BGZK01003880">
    <property type="protein sequence ID" value="GBP05251.1"/>
    <property type="molecule type" value="Genomic_DNA"/>
</dbReference>
<name>A0A4C1SW45_EUMVA</name>
<reference evidence="1 2" key="1">
    <citation type="journal article" date="2019" name="Commun. Biol.">
        <title>The bagworm genome reveals a unique fibroin gene that provides high tensile strength.</title>
        <authorList>
            <person name="Kono N."/>
            <person name="Nakamura H."/>
            <person name="Ohtoshi R."/>
            <person name="Tomita M."/>
            <person name="Numata K."/>
            <person name="Arakawa K."/>
        </authorList>
    </citation>
    <scope>NUCLEOTIDE SEQUENCE [LARGE SCALE GENOMIC DNA]</scope>
</reference>
<keyword evidence="2" id="KW-1185">Reference proteome</keyword>